<evidence type="ECO:0000313" key="1">
    <source>
        <dbReference type="EMBL" id="JAD43092.1"/>
    </source>
</evidence>
<sequence>MLTIGTKIDKSAVFCRNDVFRYIYQPKSACPFNHLWPSMVEMSAAMYFLQLVSPGLTKLSG</sequence>
<organism evidence="1">
    <name type="scientific">Arundo donax</name>
    <name type="common">Giant reed</name>
    <name type="synonym">Donax arundinaceus</name>
    <dbReference type="NCBI Taxonomy" id="35708"/>
    <lineage>
        <taxon>Eukaryota</taxon>
        <taxon>Viridiplantae</taxon>
        <taxon>Streptophyta</taxon>
        <taxon>Embryophyta</taxon>
        <taxon>Tracheophyta</taxon>
        <taxon>Spermatophyta</taxon>
        <taxon>Magnoliopsida</taxon>
        <taxon>Liliopsida</taxon>
        <taxon>Poales</taxon>
        <taxon>Poaceae</taxon>
        <taxon>PACMAD clade</taxon>
        <taxon>Arundinoideae</taxon>
        <taxon>Arundineae</taxon>
        <taxon>Arundo</taxon>
    </lineage>
</organism>
<protein>
    <submittedName>
        <fullName evidence="1">Uncharacterized protein</fullName>
    </submittedName>
</protein>
<reference evidence="1" key="1">
    <citation type="submission" date="2014-09" db="EMBL/GenBank/DDBJ databases">
        <authorList>
            <person name="Magalhaes I.L.F."/>
            <person name="Oliveira U."/>
            <person name="Santos F.R."/>
            <person name="Vidigal T.H.D.A."/>
            <person name="Brescovit A.D."/>
            <person name="Santos A.J."/>
        </authorList>
    </citation>
    <scope>NUCLEOTIDE SEQUENCE</scope>
    <source>
        <tissue evidence="1">Shoot tissue taken approximately 20 cm above the soil surface</tissue>
    </source>
</reference>
<dbReference type="AlphaFoldDB" id="A0A0A9A7V5"/>
<name>A0A0A9A7V5_ARUDO</name>
<accession>A0A0A9A7V5</accession>
<proteinExistence type="predicted"/>
<dbReference type="EMBL" id="GBRH01254803">
    <property type="protein sequence ID" value="JAD43092.1"/>
    <property type="molecule type" value="Transcribed_RNA"/>
</dbReference>
<reference evidence="1" key="2">
    <citation type="journal article" date="2015" name="Data Brief">
        <title>Shoot transcriptome of the giant reed, Arundo donax.</title>
        <authorList>
            <person name="Barrero R.A."/>
            <person name="Guerrero F.D."/>
            <person name="Moolhuijzen P."/>
            <person name="Goolsby J.A."/>
            <person name="Tidwell J."/>
            <person name="Bellgard S.E."/>
            <person name="Bellgard M.I."/>
        </authorList>
    </citation>
    <scope>NUCLEOTIDE SEQUENCE</scope>
    <source>
        <tissue evidence="1">Shoot tissue taken approximately 20 cm above the soil surface</tissue>
    </source>
</reference>